<dbReference type="HOGENOM" id="CLU_111001_0_0_2"/>
<dbReference type="EMBL" id="CP002101">
    <property type="protein sequence ID" value="AEH59934.1"/>
    <property type="molecule type" value="Genomic_DNA"/>
</dbReference>
<keyword evidence="1 4" id="KW-0805">Transcription regulation</keyword>
<comment type="domain">
    <text evidence="4">Contains an N-terminal DNA-binding winged helix-turn-helix domain and a C-terminal regulatory domain (or effector binding domain) resembling phosphoribosyltransferase (PRT) domain.</text>
</comment>
<dbReference type="GO" id="GO:0010468">
    <property type="term" value="P:regulation of gene expression"/>
    <property type="evidence" value="ECO:0007669"/>
    <property type="project" value="UniProtKB-UniRule"/>
</dbReference>
<keyword evidence="3 4" id="KW-0804">Transcription</keyword>
<dbReference type="InterPro" id="IPR022854">
    <property type="entry name" value="GfcR-like"/>
</dbReference>
<dbReference type="GO" id="GO:0004588">
    <property type="term" value="F:orotate phosphoribosyltransferase activity"/>
    <property type="evidence" value="ECO:0007669"/>
    <property type="project" value="TreeGrafter"/>
</dbReference>
<reference evidence="6" key="1">
    <citation type="submission" date="2010-07" db="EMBL/GenBank/DDBJ databases">
        <title>The complete genome of Methanosalsum zhilinae DSM 4017.</title>
        <authorList>
            <consortium name="US DOE Joint Genome Institute (JGI-PGF)"/>
            <person name="Lucas S."/>
            <person name="Copeland A."/>
            <person name="Lapidus A."/>
            <person name="Glavina del Rio T."/>
            <person name="Dalin E."/>
            <person name="Tice H."/>
            <person name="Bruce D."/>
            <person name="Goodwin L."/>
            <person name="Pitluck S."/>
            <person name="Kyrpides N."/>
            <person name="Mavromatis K."/>
            <person name="Ovchinnikova G."/>
            <person name="Daligault H."/>
            <person name="Detter J.C."/>
            <person name="Han C."/>
            <person name="Tapia R."/>
            <person name="Larimer F."/>
            <person name="Land M."/>
            <person name="Hauser L."/>
            <person name="Markowitz V."/>
            <person name="Cheng J.-F."/>
            <person name="Hugenholtz P."/>
            <person name="Woyke T."/>
            <person name="Wu D."/>
            <person name="Spring S."/>
            <person name="Schueler E."/>
            <person name="Brambilla E."/>
            <person name="Klenk H.-P."/>
            <person name="Eisen J.A."/>
        </authorList>
    </citation>
    <scope>NUCLEOTIDE SEQUENCE</scope>
    <source>
        <strain evidence="6">DSM 4017</strain>
    </source>
</reference>
<dbReference type="GeneID" id="10821645"/>
<dbReference type="GO" id="GO:0019856">
    <property type="term" value="P:pyrimidine nucleobase biosynthetic process"/>
    <property type="evidence" value="ECO:0007669"/>
    <property type="project" value="TreeGrafter"/>
</dbReference>
<dbReference type="KEGG" id="mzh:Mzhil_0053"/>
<evidence type="ECO:0000259" key="5">
    <source>
        <dbReference type="Pfam" id="PF00156"/>
    </source>
</evidence>
<evidence type="ECO:0000313" key="7">
    <source>
        <dbReference type="Proteomes" id="UP000006622"/>
    </source>
</evidence>
<dbReference type="RefSeq" id="WP_013897373.1">
    <property type="nucleotide sequence ID" value="NC_015676.1"/>
</dbReference>
<keyword evidence="6" id="KW-0328">Glycosyltransferase</keyword>
<evidence type="ECO:0000256" key="3">
    <source>
        <dbReference type="ARBA" id="ARBA00023163"/>
    </source>
</evidence>
<name>F7XMK5_METZD</name>
<dbReference type="Proteomes" id="UP000006622">
    <property type="component" value="Chromosome"/>
</dbReference>
<dbReference type="Pfam" id="PF00156">
    <property type="entry name" value="Pribosyltran"/>
    <property type="match status" value="1"/>
</dbReference>
<dbReference type="NCBIfam" id="NF002620">
    <property type="entry name" value="PRK02277.1"/>
    <property type="match status" value="1"/>
</dbReference>
<dbReference type="OrthoDB" id="68893at2157"/>
<keyword evidence="7" id="KW-1185">Reference proteome</keyword>
<keyword evidence="6" id="KW-0808">Transferase</keyword>
<dbReference type="GO" id="GO:0006222">
    <property type="term" value="P:UMP biosynthetic process"/>
    <property type="evidence" value="ECO:0007669"/>
    <property type="project" value="TreeGrafter"/>
</dbReference>
<gene>
    <name evidence="4" type="primary">gfcR</name>
    <name evidence="6" type="ordered locus">Mzhil_0053</name>
</gene>
<dbReference type="STRING" id="679901.Mzhil_0053"/>
<dbReference type="PANTHER" id="PTHR19278">
    <property type="entry name" value="OROTATE PHOSPHORIBOSYLTRANSFERASE"/>
    <property type="match status" value="1"/>
</dbReference>
<accession>F7XMK5</accession>
<dbReference type="PANTHER" id="PTHR19278:SF41">
    <property type="entry name" value="PYRE-LIKE PROTEIN"/>
    <property type="match status" value="1"/>
</dbReference>
<dbReference type="InterPro" id="IPR000836">
    <property type="entry name" value="PRTase_dom"/>
</dbReference>
<dbReference type="CDD" id="cd06223">
    <property type="entry name" value="PRTases_typeI"/>
    <property type="match status" value="1"/>
</dbReference>
<evidence type="ECO:0000256" key="2">
    <source>
        <dbReference type="ARBA" id="ARBA00023125"/>
    </source>
</evidence>
<organism evidence="6 7">
    <name type="scientific">Methanosalsum zhilinae (strain DSM 4017 / NBRC 107636 / OCM 62 / WeN5)</name>
    <name type="common">Methanohalophilus zhilinae</name>
    <dbReference type="NCBI Taxonomy" id="679901"/>
    <lineage>
        <taxon>Archaea</taxon>
        <taxon>Methanobacteriati</taxon>
        <taxon>Methanobacteriota</taxon>
        <taxon>Stenosarchaea group</taxon>
        <taxon>Methanomicrobia</taxon>
        <taxon>Methanosarcinales</taxon>
        <taxon>Methanosarcinaceae</taxon>
        <taxon>Methanosalsum</taxon>
    </lineage>
</organism>
<protein>
    <recommendedName>
        <fullName evidence="4">Transcriptional regulator GfcR</fullName>
    </recommendedName>
</protein>
<feature type="domain" description="Phosphoribosyltransferase" evidence="5">
    <location>
        <begin position="85"/>
        <end position="184"/>
    </location>
</feature>
<evidence type="ECO:0000256" key="4">
    <source>
        <dbReference type="HAMAP-Rule" id="MF_01214"/>
    </source>
</evidence>
<dbReference type="Gene3D" id="3.40.50.2020">
    <property type="match status" value="1"/>
</dbReference>
<proteinExistence type="inferred from homology"/>
<dbReference type="GO" id="GO:0003677">
    <property type="term" value="F:DNA binding"/>
    <property type="evidence" value="ECO:0007669"/>
    <property type="project" value="UniProtKB-UniRule"/>
</dbReference>
<evidence type="ECO:0000256" key="1">
    <source>
        <dbReference type="ARBA" id="ARBA00023015"/>
    </source>
</evidence>
<keyword evidence="2 4" id="KW-0238">DNA-binding</keyword>
<sequence length="203" mass="22081">MRNIEDLINKAVELQSKGLVTGQIADELNVSRETATWLLSRARRGEEIQAPKDISVDWSSIGKSSFRLRYISRVLSDMVLDLLVQTDEEIDTIVGTTSSGVPIASLMADELGTEFALFHVLGQRVDNTHPGGIISRNFGSVDGKKCIIVDDVITSGSTISQVIKQIREFGAIPVGAAVIIDKKGAETISGVPVRAMIRIMRMD</sequence>
<comment type="similarity">
    <text evidence="4">Belongs to the purine/pyrimidine phosphoribosyltransferase family. GfcR subfamily.</text>
</comment>
<dbReference type="InterPro" id="IPR029057">
    <property type="entry name" value="PRTase-like"/>
</dbReference>
<evidence type="ECO:0000313" key="6">
    <source>
        <dbReference type="EMBL" id="AEH59934.1"/>
    </source>
</evidence>
<dbReference type="HAMAP" id="MF_01214">
    <property type="entry name" value="GfcR"/>
    <property type="match status" value="1"/>
</dbReference>
<dbReference type="SUPFAM" id="SSF53271">
    <property type="entry name" value="PRTase-like"/>
    <property type="match status" value="1"/>
</dbReference>
<dbReference type="AlphaFoldDB" id="F7XMK5"/>